<evidence type="ECO:0000259" key="9">
    <source>
        <dbReference type="Pfam" id="PF01757"/>
    </source>
</evidence>
<dbReference type="GO" id="GO:0005886">
    <property type="term" value="C:plasma membrane"/>
    <property type="evidence" value="ECO:0007669"/>
    <property type="project" value="UniProtKB-SubCell"/>
</dbReference>
<dbReference type="PANTHER" id="PTHR23028:SF53">
    <property type="entry name" value="ACYL_TRANSF_3 DOMAIN-CONTAINING PROTEIN"/>
    <property type="match status" value="1"/>
</dbReference>
<dbReference type="Pfam" id="PF01757">
    <property type="entry name" value="Acyl_transf_3"/>
    <property type="match status" value="1"/>
</dbReference>
<evidence type="ECO:0000256" key="3">
    <source>
        <dbReference type="ARBA" id="ARBA00022679"/>
    </source>
</evidence>
<feature type="transmembrane region" description="Helical" evidence="8">
    <location>
        <begin position="304"/>
        <end position="329"/>
    </location>
</feature>
<reference evidence="10 11" key="1">
    <citation type="submission" date="2019-12" db="EMBL/GenBank/DDBJ databases">
        <title>Whole genome sequences of Lactococcus raffinolactis strains isolated from sewage.</title>
        <authorList>
            <person name="Ybazeta G."/>
            <person name="Ross M."/>
            <person name="Brabant-Kirwan D."/>
            <person name="Saleh M."/>
            <person name="Dillon J.A."/>
            <person name="Splinter K."/>
            <person name="Nokhbeh R."/>
        </authorList>
    </citation>
    <scope>NUCLEOTIDE SEQUENCE [LARGE SCALE GENOMIC DNA]</scope>
    <source>
        <strain evidence="10 11">Lr_19_5</strain>
    </source>
</reference>
<feature type="transmembrane region" description="Helical" evidence="8">
    <location>
        <begin position="129"/>
        <end position="154"/>
    </location>
</feature>
<evidence type="ECO:0000256" key="5">
    <source>
        <dbReference type="ARBA" id="ARBA00022989"/>
    </source>
</evidence>
<evidence type="ECO:0000256" key="6">
    <source>
        <dbReference type="ARBA" id="ARBA00023136"/>
    </source>
</evidence>
<feature type="transmembrane region" description="Helical" evidence="8">
    <location>
        <begin position="208"/>
        <end position="226"/>
    </location>
</feature>
<feature type="transmembrane region" description="Helical" evidence="8">
    <location>
        <begin position="335"/>
        <end position="354"/>
    </location>
</feature>
<feature type="transmembrane region" description="Helical" evidence="8">
    <location>
        <begin position="70"/>
        <end position="90"/>
    </location>
</feature>
<comment type="subcellular location">
    <subcellularLocation>
        <location evidence="1">Cell membrane</location>
        <topology evidence="1">Multi-pass membrane protein</topology>
    </subcellularLocation>
</comment>
<organism evidence="10 11">
    <name type="scientific">Pseudolactococcus raffinolactis</name>
    <dbReference type="NCBI Taxonomy" id="1366"/>
    <lineage>
        <taxon>Bacteria</taxon>
        <taxon>Bacillati</taxon>
        <taxon>Bacillota</taxon>
        <taxon>Bacilli</taxon>
        <taxon>Lactobacillales</taxon>
        <taxon>Streptococcaceae</taxon>
        <taxon>Pseudolactococcus</taxon>
    </lineage>
</organism>
<dbReference type="InterPro" id="IPR050879">
    <property type="entry name" value="Acyltransferase_3"/>
</dbReference>
<protein>
    <submittedName>
        <fullName evidence="10">Acyltransferase family protein</fullName>
    </submittedName>
</protein>
<dbReference type="AlphaFoldDB" id="A0A6H0UF01"/>
<dbReference type="Proteomes" id="UP000501945">
    <property type="component" value="Chromosome"/>
</dbReference>
<dbReference type="RefSeq" id="WP_167838307.1">
    <property type="nucleotide sequence ID" value="NZ_CP047616.1"/>
</dbReference>
<feature type="transmembrane region" description="Helical" evidence="8">
    <location>
        <begin position="29"/>
        <end position="50"/>
    </location>
</feature>
<feature type="transmembrane region" description="Helical" evidence="8">
    <location>
        <begin position="175"/>
        <end position="196"/>
    </location>
</feature>
<evidence type="ECO:0000256" key="4">
    <source>
        <dbReference type="ARBA" id="ARBA00022692"/>
    </source>
</evidence>
<keyword evidence="7 10" id="KW-0012">Acyltransferase</keyword>
<feature type="transmembrane region" description="Helical" evidence="8">
    <location>
        <begin position="271"/>
        <end position="292"/>
    </location>
</feature>
<dbReference type="PANTHER" id="PTHR23028">
    <property type="entry name" value="ACETYLTRANSFERASE"/>
    <property type="match status" value="1"/>
</dbReference>
<sequence length="614" mass="68836">MRIKWFSIVRIIGLFFVLYYHFFENQFPGGFIGVDLFFTFSAFLITGLFFDEFEKSESFDLPSFFHRRFYRIVPPLVFSILIVMPFTLIINRDFLTAIGKQITAALGFVTNYYEIFSGGSYENKFIPHLFIHTWSLAIEIHFYIIWGLILFLLAKRVRKSEGTVNQKIAILRGQVFVVAGSLFLLSFLAMVIGLMIGMDKSVLYFSDLTHIFPFFIGVILASISGVRGLPRKFKEKIEQQSTKQTIGIFIGSLILLLVLGFKLHFDSWVTYVFGMLVASILAATMIFQARILHEKTLDIVEPKGLTFLADISYAMYLYHWPFIIIFGQFVGKVPAALLTVLFSTLFSTLSYYYLEPLLRGKTVPLFFDQSKQLLGKSKLTLEAIKKPGVAVLGILLVVMTLQIFRAPQNSQLESSLWLSGIQQDADALGTLEAPLTSAKSNQYMIPKGVSVIGDSVTLGTREYLLAHVPNSSVDAAGNRKMNEAIEVMKAEITSKTLREYVVIAVGTNSLDDYKEQTDLLLQTVPEGHRVILMTPHDGSADASYNSEKLAVYERSLVNQYKYVTLADWNTLAKAHPEAFTGTDGTHFGGNDVGGALYAQCINDALKAAEKTPTK</sequence>
<evidence type="ECO:0000256" key="1">
    <source>
        <dbReference type="ARBA" id="ARBA00004651"/>
    </source>
</evidence>
<feature type="domain" description="Acyltransferase 3" evidence="9">
    <location>
        <begin position="4"/>
        <end position="348"/>
    </location>
</feature>
<name>A0A6H0UF01_9LACT</name>
<dbReference type="InterPro" id="IPR002656">
    <property type="entry name" value="Acyl_transf_3_dom"/>
</dbReference>
<dbReference type="GO" id="GO:0009103">
    <property type="term" value="P:lipopolysaccharide biosynthetic process"/>
    <property type="evidence" value="ECO:0007669"/>
    <property type="project" value="TreeGrafter"/>
</dbReference>
<accession>A0A6H0UF01</accession>
<dbReference type="Gene3D" id="3.40.50.1110">
    <property type="entry name" value="SGNH hydrolase"/>
    <property type="match status" value="1"/>
</dbReference>
<evidence type="ECO:0000313" key="10">
    <source>
        <dbReference type="EMBL" id="QIW52945.1"/>
    </source>
</evidence>
<feature type="transmembrane region" description="Helical" evidence="8">
    <location>
        <begin position="387"/>
        <end position="404"/>
    </location>
</feature>
<evidence type="ECO:0000256" key="2">
    <source>
        <dbReference type="ARBA" id="ARBA00022475"/>
    </source>
</evidence>
<feature type="transmembrane region" description="Helical" evidence="8">
    <location>
        <begin position="7"/>
        <end position="23"/>
    </location>
</feature>
<gene>
    <name evidence="10" type="ORF">GU336_01520</name>
</gene>
<feature type="transmembrane region" description="Helical" evidence="8">
    <location>
        <begin position="246"/>
        <end position="265"/>
    </location>
</feature>
<keyword evidence="5 8" id="KW-1133">Transmembrane helix</keyword>
<dbReference type="InterPro" id="IPR036514">
    <property type="entry name" value="SGNH_hydro_sf"/>
</dbReference>
<proteinExistence type="predicted"/>
<keyword evidence="6 8" id="KW-0472">Membrane</keyword>
<keyword evidence="3 10" id="KW-0808">Transferase</keyword>
<evidence type="ECO:0000256" key="7">
    <source>
        <dbReference type="ARBA" id="ARBA00023315"/>
    </source>
</evidence>
<dbReference type="SUPFAM" id="SSF52266">
    <property type="entry name" value="SGNH hydrolase"/>
    <property type="match status" value="1"/>
</dbReference>
<dbReference type="EMBL" id="CP047616">
    <property type="protein sequence ID" value="QIW52945.1"/>
    <property type="molecule type" value="Genomic_DNA"/>
</dbReference>
<evidence type="ECO:0000256" key="8">
    <source>
        <dbReference type="SAM" id="Phobius"/>
    </source>
</evidence>
<keyword evidence="2" id="KW-1003">Cell membrane</keyword>
<evidence type="ECO:0000313" key="11">
    <source>
        <dbReference type="Proteomes" id="UP000501945"/>
    </source>
</evidence>
<dbReference type="GO" id="GO:0016747">
    <property type="term" value="F:acyltransferase activity, transferring groups other than amino-acyl groups"/>
    <property type="evidence" value="ECO:0007669"/>
    <property type="project" value="InterPro"/>
</dbReference>
<keyword evidence="4 8" id="KW-0812">Transmembrane</keyword>